<keyword evidence="2" id="KW-1185">Reference proteome</keyword>
<name>A0ABW3G452_9PSEU</name>
<comment type="caution">
    <text evidence="1">The sequence shown here is derived from an EMBL/GenBank/DDBJ whole genome shotgun (WGS) entry which is preliminary data.</text>
</comment>
<organism evidence="1 2">
    <name type="scientific">Saccharopolyspora rosea</name>
    <dbReference type="NCBI Taxonomy" id="524884"/>
    <lineage>
        <taxon>Bacteria</taxon>
        <taxon>Bacillati</taxon>
        <taxon>Actinomycetota</taxon>
        <taxon>Actinomycetes</taxon>
        <taxon>Pseudonocardiales</taxon>
        <taxon>Pseudonocardiaceae</taxon>
        <taxon>Saccharopolyspora</taxon>
    </lineage>
</organism>
<evidence type="ECO:0000313" key="1">
    <source>
        <dbReference type="EMBL" id="MFD0923711.1"/>
    </source>
</evidence>
<accession>A0ABW3G452</accession>
<gene>
    <name evidence="1" type="ORF">ACFQ16_28535</name>
</gene>
<reference evidence="2" key="1">
    <citation type="journal article" date="2019" name="Int. J. Syst. Evol. Microbiol.">
        <title>The Global Catalogue of Microorganisms (GCM) 10K type strain sequencing project: providing services to taxonomists for standard genome sequencing and annotation.</title>
        <authorList>
            <consortium name="The Broad Institute Genomics Platform"/>
            <consortium name="The Broad Institute Genome Sequencing Center for Infectious Disease"/>
            <person name="Wu L."/>
            <person name="Ma J."/>
        </authorList>
    </citation>
    <scope>NUCLEOTIDE SEQUENCE [LARGE SCALE GENOMIC DNA]</scope>
    <source>
        <strain evidence="2">CCUG 56401</strain>
    </source>
</reference>
<protein>
    <submittedName>
        <fullName evidence="1">Uncharacterized protein</fullName>
    </submittedName>
</protein>
<dbReference type="RefSeq" id="WP_263247641.1">
    <property type="nucleotide sequence ID" value="NZ_BAABLT010000023.1"/>
</dbReference>
<dbReference type="Proteomes" id="UP001597018">
    <property type="component" value="Unassembled WGS sequence"/>
</dbReference>
<evidence type="ECO:0000313" key="2">
    <source>
        <dbReference type="Proteomes" id="UP001597018"/>
    </source>
</evidence>
<dbReference type="EMBL" id="JBHTIW010000040">
    <property type="protein sequence ID" value="MFD0923711.1"/>
    <property type="molecule type" value="Genomic_DNA"/>
</dbReference>
<proteinExistence type="predicted"/>
<sequence>MTRYPEVLVLLGVAVGLAVANVVARVVGSGFWLRAVVVWRLRWITRPSRLRKVRRATRQARSTVGRVPVRRHRVCGPGSVTGKFPWRR</sequence>